<keyword evidence="12" id="KW-1185">Reference proteome</keyword>
<evidence type="ECO:0000256" key="10">
    <source>
        <dbReference type="SAM" id="SignalP"/>
    </source>
</evidence>
<comment type="subcellular location">
    <subcellularLocation>
        <location evidence="1">Membrane</location>
        <topology evidence="1">Single-pass type I membrane protein</topology>
    </subcellularLocation>
</comment>
<reference evidence="11" key="1">
    <citation type="submission" date="2021-12" db="EMBL/GenBank/DDBJ databases">
        <authorList>
            <person name="King R."/>
        </authorList>
    </citation>
    <scope>NUCLEOTIDE SEQUENCE</scope>
</reference>
<organism evidence="11 12">
    <name type="scientific">Chilo suppressalis</name>
    <name type="common">Asiatic rice borer moth</name>
    <dbReference type="NCBI Taxonomy" id="168631"/>
    <lineage>
        <taxon>Eukaryota</taxon>
        <taxon>Metazoa</taxon>
        <taxon>Ecdysozoa</taxon>
        <taxon>Arthropoda</taxon>
        <taxon>Hexapoda</taxon>
        <taxon>Insecta</taxon>
        <taxon>Pterygota</taxon>
        <taxon>Neoptera</taxon>
        <taxon>Endopterygota</taxon>
        <taxon>Lepidoptera</taxon>
        <taxon>Glossata</taxon>
        <taxon>Ditrysia</taxon>
        <taxon>Pyraloidea</taxon>
        <taxon>Crambidae</taxon>
        <taxon>Crambinae</taxon>
        <taxon>Chilo</taxon>
    </lineage>
</organism>
<evidence type="ECO:0000256" key="7">
    <source>
        <dbReference type="ARBA" id="ARBA00023180"/>
    </source>
</evidence>
<feature type="compositionally biased region" description="Polar residues" evidence="8">
    <location>
        <begin position="123"/>
        <end position="134"/>
    </location>
</feature>
<keyword evidence="5 9" id="KW-1133">Transmembrane helix</keyword>
<dbReference type="PANTHER" id="PTHR11337">
    <property type="entry name" value="MUCIN/PORIMIN"/>
    <property type="match status" value="1"/>
</dbReference>
<keyword evidence="6 9" id="KW-0472">Membrane</keyword>
<sequence>MKKVIFICLLSFSICMSRPDGAPGSASQAAATQQPPPPNTPSPTTEHNDTSTVPQAPTAVTTSVVAEVPSLLAQVVTTANATKTINDTNRTTEKNETAKPSNIPPVTEKVTPTPSPVPENKENTTTTDHTMKNVTTTVKPTSKPTTTETPKATDAPPLQARGFDGPSFIGGIILTLGLLAIGFMGFKYYKNHTEGIYNPLS</sequence>
<feature type="region of interest" description="Disordered" evidence="8">
    <location>
        <begin position="84"/>
        <end position="159"/>
    </location>
</feature>
<evidence type="ECO:0000313" key="12">
    <source>
        <dbReference type="Proteomes" id="UP001153292"/>
    </source>
</evidence>
<dbReference type="PANTHER" id="PTHR11337:SF8">
    <property type="entry name" value="VISGUN, ISOFORM E"/>
    <property type="match status" value="1"/>
</dbReference>
<dbReference type="Proteomes" id="UP001153292">
    <property type="component" value="Chromosome 15"/>
</dbReference>
<dbReference type="EMBL" id="OU963908">
    <property type="protein sequence ID" value="CAH2982666.1"/>
    <property type="molecule type" value="Genomic_DNA"/>
</dbReference>
<keyword evidence="3 9" id="KW-0812">Transmembrane</keyword>
<evidence type="ECO:0000256" key="1">
    <source>
        <dbReference type="ARBA" id="ARBA00004479"/>
    </source>
</evidence>
<feature type="compositionally biased region" description="Low complexity" evidence="8">
    <location>
        <begin position="22"/>
        <end position="33"/>
    </location>
</feature>
<evidence type="ECO:0000256" key="5">
    <source>
        <dbReference type="ARBA" id="ARBA00022989"/>
    </source>
</evidence>
<proteinExistence type="inferred from homology"/>
<evidence type="ECO:0000256" key="4">
    <source>
        <dbReference type="ARBA" id="ARBA00022729"/>
    </source>
</evidence>
<gene>
    <name evidence="11" type="ORF">CHILSU_LOCUS3061</name>
</gene>
<evidence type="ECO:0000256" key="8">
    <source>
        <dbReference type="SAM" id="MobiDB-lite"/>
    </source>
</evidence>
<keyword evidence="4 10" id="KW-0732">Signal</keyword>
<evidence type="ECO:0000256" key="2">
    <source>
        <dbReference type="ARBA" id="ARBA00005341"/>
    </source>
</evidence>
<keyword evidence="7" id="KW-0325">Glycoprotein</keyword>
<evidence type="ECO:0000256" key="9">
    <source>
        <dbReference type="SAM" id="Phobius"/>
    </source>
</evidence>
<evidence type="ECO:0000313" key="11">
    <source>
        <dbReference type="EMBL" id="CAH2982666.1"/>
    </source>
</evidence>
<name>A0ABN8L6B0_CHISP</name>
<accession>A0ABN8L6B0</accession>
<feature type="chain" id="PRO_5046333928" evidence="10">
    <location>
        <begin position="18"/>
        <end position="201"/>
    </location>
</feature>
<evidence type="ECO:0000256" key="6">
    <source>
        <dbReference type="ARBA" id="ARBA00023136"/>
    </source>
</evidence>
<comment type="similarity">
    <text evidence="2">Belongs to the CD164 family.</text>
</comment>
<feature type="transmembrane region" description="Helical" evidence="9">
    <location>
        <begin position="168"/>
        <end position="186"/>
    </location>
</feature>
<dbReference type="Pfam" id="PF05283">
    <property type="entry name" value="MGC-24"/>
    <property type="match status" value="1"/>
</dbReference>
<feature type="region of interest" description="Disordered" evidence="8">
    <location>
        <begin position="20"/>
        <end position="54"/>
    </location>
</feature>
<feature type="signal peptide" evidence="10">
    <location>
        <begin position="1"/>
        <end position="17"/>
    </location>
</feature>
<evidence type="ECO:0000256" key="3">
    <source>
        <dbReference type="ARBA" id="ARBA00022692"/>
    </source>
</evidence>
<feature type="compositionally biased region" description="Low complexity" evidence="8">
    <location>
        <begin position="135"/>
        <end position="157"/>
    </location>
</feature>
<dbReference type="InterPro" id="IPR007947">
    <property type="entry name" value="CD164_MGC24"/>
</dbReference>
<protein>
    <submittedName>
        <fullName evidence="11">Uncharacterized protein</fullName>
    </submittedName>
</protein>